<dbReference type="GO" id="GO:0008999">
    <property type="term" value="F:protein-N-terminal-alanine acetyltransferase activity"/>
    <property type="evidence" value="ECO:0007669"/>
    <property type="project" value="TreeGrafter"/>
</dbReference>
<evidence type="ECO:0000313" key="2">
    <source>
        <dbReference type="EMBL" id="NGO74910.1"/>
    </source>
</evidence>
<gene>
    <name evidence="2" type="ORF">G6045_04295</name>
</gene>
<dbReference type="Pfam" id="PF13302">
    <property type="entry name" value="Acetyltransf_3"/>
    <property type="match status" value="1"/>
</dbReference>
<dbReference type="EMBL" id="JAAKZW010000007">
    <property type="protein sequence ID" value="NGO74910.1"/>
    <property type="molecule type" value="Genomic_DNA"/>
</dbReference>
<keyword evidence="2" id="KW-0808">Transferase</keyword>
<dbReference type="AlphaFoldDB" id="A0A6G4XDI0"/>
<sequence length="246" mass="27779">MVDLNAYSQPVGEPVPGWTPRPAPARVALDGLYCRLEPLDPERHADELYAAYASAPDGRNWTYLPDEPFESADAYRRWATAAARSADPLHYTVIDRATGRAVGTLSLMRHDPENGVVEVGYVVFSPLLQRTPISTEAQYLLMTYAFDQLGYRRYEWKCDALNAPSRKAAERLGFTFEGVFRQALVYKGRNRDTAWYAIVDGEWPLVRAAFRAWLAPENFHEDGKQKRSLHELREALRETGSEPAAG</sequence>
<dbReference type="Proteomes" id="UP000481109">
    <property type="component" value="Unassembled WGS sequence"/>
</dbReference>
<feature type="domain" description="N-acetyltransferase" evidence="1">
    <location>
        <begin position="34"/>
        <end position="192"/>
    </location>
</feature>
<name>A0A6G4XDI0_9ACTN</name>
<protein>
    <submittedName>
        <fullName evidence="2">GNAT family N-acetyltransferase</fullName>
    </submittedName>
</protein>
<keyword evidence="3" id="KW-1185">Reference proteome</keyword>
<dbReference type="GO" id="GO:1990189">
    <property type="term" value="F:protein N-terminal-serine acetyltransferase activity"/>
    <property type="evidence" value="ECO:0007669"/>
    <property type="project" value="TreeGrafter"/>
</dbReference>
<evidence type="ECO:0000259" key="1">
    <source>
        <dbReference type="PROSITE" id="PS51186"/>
    </source>
</evidence>
<evidence type="ECO:0000313" key="3">
    <source>
        <dbReference type="Proteomes" id="UP000481109"/>
    </source>
</evidence>
<dbReference type="PROSITE" id="PS51186">
    <property type="entry name" value="GNAT"/>
    <property type="match status" value="1"/>
</dbReference>
<proteinExistence type="predicted"/>
<comment type="caution">
    <text evidence="2">The sequence shown here is derived from an EMBL/GenBank/DDBJ whole genome shotgun (WGS) entry which is preliminary data.</text>
</comment>
<dbReference type="SUPFAM" id="SSF55729">
    <property type="entry name" value="Acyl-CoA N-acyltransferases (Nat)"/>
    <property type="match status" value="1"/>
</dbReference>
<dbReference type="InterPro" id="IPR016181">
    <property type="entry name" value="Acyl_CoA_acyltransferase"/>
</dbReference>
<reference evidence="2 3" key="1">
    <citation type="submission" date="2020-02" db="EMBL/GenBank/DDBJ databases">
        <title>Whole-genome analyses of novel actinobacteria.</title>
        <authorList>
            <person name="Sahin N."/>
            <person name="Tokatli A."/>
        </authorList>
    </citation>
    <scope>NUCLEOTIDE SEQUENCE [LARGE SCALE GENOMIC DNA]</scope>
    <source>
        <strain evidence="2 3">YC504</strain>
    </source>
</reference>
<dbReference type="PANTHER" id="PTHR43441">
    <property type="entry name" value="RIBOSOMAL-PROTEIN-SERINE ACETYLTRANSFERASE"/>
    <property type="match status" value="1"/>
</dbReference>
<dbReference type="Gene3D" id="3.40.630.30">
    <property type="match status" value="1"/>
</dbReference>
<dbReference type="PANTHER" id="PTHR43441:SF2">
    <property type="entry name" value="FAMILY ACETYLTRANSFERASE, PUTATIVE (AFU_ORTHOLOGUE AFUA_7G00850)-RELATED"/>
    <property type="match status" value="1"/>
</dbReference>
<accession>A0A6G4XDI0</accession>
<organism evidence="2 3">
    <name type="scientific">Streptomyces mesophilus</name>
    <dbReference type="NCBI Taxonomy" id="1775132"/>
    <lineage>
        <taxon>Bacteria</taxon>
        <taxon>Bacillati</taxon>
        <taxon>Actinomycetota</taxon>
        <taxon>Actinomycetes</taxon>
        <taxon>Kitasatosporales</taxon>
        <taxon>Streptomycetaceae</taxon>
        <taxon>Streptomyces</taxon>
    </lineage>
</organism>
<dbReference type="FunFam" id="3.40.630.30:FF:000047">
    <property type="entry name" value="Acetyltransferase, GNAT family"/>
    <property type="match status" value="1"/>
</dbReference>
<dbReference type="InterPro" id="IPR000182">
    <property type="entry name" value="GNAT_dom"/>
</dbReference>
<dbReference type="RefSeq" id="WP_165330434.1">
    <property type="nucleotide sequence ID" value="NZ_JAAKZW010000007.1"/>
</dbReference>
<dbReference type="InterPro" id="IPR051908">
    <property type="entry name" value="Ribosomal_N-acetyltransferase"/>
</dbReference>